<feature type="domain" description="Glycosyltransferase GT-D fold" evidence="1">
    <location>
        <begin position="49"/>
        <end position="273"/>
    </location>
</feature>
<dbReference type="RefSeq" id="WP_135035029.1">
    <property type="nucleotide sequence ID" value="NZ_CABIXU010000004.1"/>
</dbReference>
<dbReference type="GO" id="GO:0016740">
    <property type="term" value="F:transferase activity"/>
    <property type="evidence" value="ECO:0007669"/>
    <property type="project" value="UniProtKB-KW"/>
</dbReference>
<dbReference type="OrthoDB" id="796510at2"/>
<dbReference type="AlphaFoldDB" id="A0A7K3MNA5"/>
<accession>A0A7K3MNA5</accession>
<proteinExistence type="predicted"/>
<dbReference type="InterPro" id="IPR014869">
    <property type="entry name" value="GT-D"/>
</dbReference>
<evidence type="ECO:0000313" key="2">
    <source>
        <dbReference type="EMBL" id="TFU52718.1"/>
    </source>
</evidence>
<comment type="caution">
    <text evidence="2">The sequence shown here is derived from an EMBL/GenBank/DDBJ whole genome shotgun (WGS) entry which is preliminary data.</text>
</comment>
<name>A0A7K3MNA5_9BACE</name>
<dbReference type="Pfam" id="PF08759">
    <property type="entry name" value="GT-D"/>
    <property type="match status" value="1"/>
</dbReference>
<gene>
    <name evidence="2" type="ORF">E4T97_01295</name>
</gene>
<dbReference type="EMBL" id="SPPV01000002">
    <property type="protein sequence ID" value="TFU52718.1"/>
    <property type="molecule type" value="Genomic_DNA"/>
</dbReference>
<sequence length="303" mass="35420">MNVLFKVKKRLCWEWHKWNDKIYRKMVTPPMVMTYEECVNFVLSHRASISRFGDGELGVIYGYTLGFQDKNEKLGTKLCQVLEMDAENLLICLPDTFQNLERYNKVEQDFWNAHHYFNRRKWLRFLKNGKRYGNTFLSRFYSMEFNKELSANRIILLKKLWNNRDIIFVEGKDTKMGVGNDLFDNARSIRRILCPSKDAFDKYDQILDKVLEMSRNGNDLFILALGPTATVMAADLCKAGVQALDMGHMDIEYEWFRMGATRKVPITGKFSNEAVILGLADRTVVGELKDKVYQEQIIIDLSE</sequence>
<evidence type="ECO:0000313" key="3">
    <source>
        <dbReference type="Proteomes" id="UP000298073"/>
    </source>
</evidence>
<protein>
    <submittedName>
        <fullName evidence="2">SP_1767 family glycosyltransferase</fullName>
    </submittedName>
</protein>
<keyword evidence="2" id="KW-0808">Transferase</keyword>
<dbReference type="NCBIfam" id="TIGR03728">
    <property type="entry name" value="glyco_access_1"/>
    <property type="match status" value="1"/>
</dbReference>
<reference evidence="2 3" key="1">
    <citation type="submission" date="2019-03" db="EMBL/GenBank/DDBJ databases">
        <title>Diversity of the mouse oral microbiome.</title>
        <authorList>
            <person name="Joseph S."/>
            <person name="Aduse-Opoku J."/>
            <person name="Curtis M."/>
            <person name="Wade W."/>
            <person name="Hashim A."/>
        </authorList>
    </citation>
    <scope>NUCLEOTIDE SEQUENCE [LARGE SCALE GENOMIC DNA]</scope>
    <source>
        <strain evidence="2 3">P2318</strain>
    </source>
</reference>
<evidence type="ECO:0000259" key="1">
    <source>
        <dbReference type="Pfam" id="PF08759"/>
    </source>
</evidence>
<dbReference type="Proteomes" id="UP000298073">
    <property type="component" value="Unassembled WGS sequence"/>
</dbReference>
<organism evidence="2 3">
    <name type="scientific">Bacteroides acidifaciens</name>
    <dbReference type="NCBI Taxonomy" id="85831"/>
    <lineage>
        <taxon>Bacteria</taxon>
        <taxon>Pseudomonadati</taxon>
        <taxon>Bacteroidota</taxon>
        <taxon>Bacteroidia</taxon>
        <taxon>Bacteroidales</taxon>
        <taxon>Bacteroidaceae</taxon>
        <taxon>Bacteroides</taxon>
    </lineage>
</organism>